<comment type="similarity">
    <text evidence="1 6">Belongs to the polypeptide deformylase family.</text>
</comment>
<dbReference type="EMBL" id="RXIR01000004">
    <property type="protein sequence ID" value="TVS29598.1"/>
    <property type="molecule type" value="Genomic_DNA"/>
</dbReference>
<keyword evidence="2 6" id="KW-0479">Metal-binding</keyword>
<evidence type="ECO:0000256" key="1">
    <source>
        <dbReference type="ARBA" id="ARBA00010759"/>
    </source>
</evidence>
<dbReference type="GeneID" id="74902497"/>
<dbReference type="PIRSF" id="PIRSF004749">
    <property type="entry name" value="Pep_def"/>
    <property type="match status" value="1"/>
</dbReference>
<dbReference type="CDD" id="cd00487">
    <property type="entry name" value="Pep_deformylase"/>
    <property type="match status" value="1"/>
</dbReference>
<dbReference type="PANTHER" id="PTHR10458:SF2">
    <property type="entry name" value="PEPTIDE DEFORMYLASE, MITOCHONDRIAL"/>
    <property type="match status" value="1"/>
</dbReference>
<dbReference type="InterPro" id="IPR023635">
    <property type="entry name" value="Peptide_deformylase"/>
</dbReference>
<dbReference type="PANTHER" id="PTHR10458">
    <property type="entry name" value="PEPTIDE DEFORMYLASE"/>
    <property type="match status" value="1"/>
</dbReference>
<dbReference type="SUPFAM" id="SSF56420">
    <property type="entry name" value="Peptide deformylase"/>
    <property type="match status" value="1"/>
</dbReference>
<evidence type="ECO:0000256" key="3">
    <source>
        <dbReference type="ARBA" id="ARBA00022801"/>
    </source>
</evidence>
<dbReference type="GO" id="GO:0042586">
    <property type="term" value="F:peptide deformylase activity"/>
    <property type="evidence" value="ECO:0007669"/>
    <property type="project" value="UniProtKB-UniRule"/>
</dbReference>
<dbReference type="EC" id="3.5.1.88" evidence="6"/>
<protein>
    <recommendedName>
        <fullName evidence="6">Peptide deformylase</fullName>
        <shortName evidence="6">PDF</shortName>
        <ecNumber evidence="6">3.5.1.88</ecNumber>
    </recommendedName>
    <alternativeName>
        <fullName evidence="6">Polypeptide deformylase</fullName>
    </alternativeName>
</protein>
<dbReference type="HAMAP" id="MF_00163">
    <property type="entry name" value="Pep_deformylase"/>
    <property type="match status" value="1"/>
</dbReference>
<keyword evidence="5 6" id="KW-0408">Iron</keyword>
<feature type="active site" evidence="6">
    <location>
        <position position="132"/>
    </location>
</feature>
<evidence type="ECO:0000256" key="4">
    <source>
        <dbReference type="ARBA" id="ARBA00022917"/>
    </source>
</evidence>
<comment type="cofactor">
    <cofactor evidence="6">
        <name>Fe(2+)</name>
        <dbReference type="ChEBI" id="CHEBI:29033"/>
    </cofactor>
    <text evidence="6">Binds 1 Fe(2+) ion.</text>
</comment>
<gene>
    <name evidence="6 7" type="primary">def</name>
    <name evidence="7" type="ORF">EKI59_03005</name>
</gene>
<dbReference type="OrthoDB" id="9804313at2"/>
<dbReference type="Proteomes" id="UP000336646">
    <property type="component" value="Unassembled WGS sequence"/>
</dbReference>
<dbReference type="Gene3D" id="3.90.45.10">
    <property type="entry name" value="Peptide deformylase"/>
    <property type="match status" value="1"/>
</dbReference>
<dbReference type="NCBIfam" id="TIGR00079">
    <property type="entry name" value="pept_deformyl"/>
    <property type="match status" value="1"/>
</dbReference>
<dbReference type="PRINTS" id="PR01576">
    <property type="entry name" value="PDEFORMYLASE"/>
</dbReference>
<comment type="catalytic activity">
    <reaction evidence="6">
        <text>N-terminal N-formyl-L-methionyl-[peptide] + H2O = N-terminal L-methionyl-[peptide] + formate</text>
        <dbReference type="Rhea" id="RHEA:24420"/>
        <dbReference type="Rhea" id="RHEA-COMP:10639"/>
        <dbReference type="Rhea" id="RHEA-COMP:10640"/>
        <dbReference type="ChEBI" id="CHEBI:15377"/>
        <dbReference type="ChEBI" id="CHEBI:15740"/>
        <dbReference type="ChEBI" id="CHEBI:49298"/>
        <dbReference type="ChEBI" id="CHEBI:64731"/>
        <dbReference type="EC" id="3.5.1.88"/>
    </reaction>
</comment>
<reference evidence="7 8" key="1">
    <citation type="submission" date="2018-12" db="EMBL/GenBank/DDBJ databases">
        <title>Corynebacterium sanguinis sp. nov., a clinically-associated and environmental corynebacterium.</title>
        <authorList>
            <person name="Gonzales-Siles L."/>
            <person name="Jaen-Luchoro D."/>
            <person name="Cardew S."/>
            <person name="Inganas E."/>
            <person name="Ohlen M."/>
            <person name="Jensie-Markopolous S."/>
            <person name="Pinyeiro-Iglesias B."/>
            <person name="Molin K."/>
            <person name="Skovbjerg S."/>
            <person name="Svensson-Stadler L."/>
            <person name="Funke G."/>
            <person name="Moore E.R.B."/>
        </authorList>
    </citation>
    <scope>NUCLEOTIDE SEQUENCE [LARGE SCALE GENOMIC DNA]</scope>
    <source>
        <strain evidence="7 8">58734</strain>
    </source>
</reference>
<dbReference type="GO" id="GO:0046872">
    <property type="term" value="F:metal ion binding"/>
    <property type="evidence" value="ECO:0007669"/>
    <property type="project" value="UniProtKB-KW"/>
</dbReference>
<dbReference type="GO" id="GO:0006412">
    <property type="term" value="P:translation"/>
    <property type="evidence" value="ECO:0007669"/>
    <property type="project" value="UniProtKB-UniRule"/>
</dbReference>
<evidence type="ECO:0000256" key="5">
    <source>
        <dbReference type="ARBA" id="ARBA00023004"/>
    </source>
</evidence>
<feature type="binding site" evidence="6">
    <location>
        <position position="131"/>
    </location>
    <ligand>
        <name>Fe cation</name>
        <dbReference type="ChEBI" id="CHEBI:24875"/>
    </ligand>
</feature>
<feature type="binding site" evidence="6">
    <location>
        <position position="89"/>
    </location>
    <ligand>
        <name>Fe cation</name>
        <dbReference type="ChEBI" id="CHEBI:24875"/>
    </ligand>
</feature>
<evidence type="ECO:0000256" key="6">
    <source>
        <dbReference type="HAMAP-Rule" id="MF_00163"/>
    </source>
</evidence>
<sequence>MAVRSIRLFGDPVLNSVAAPVTRFDDSLRTLVSDMLDTMDDAGGVGLAANQVGVDARVFVFDCQGMRGHIINPTWEAAGQDMQIGREGCLSVPGVSGQVSRHNRVVARGVDAFGRPLAIVGTGLLARCIQHESDHLDGIMFMRRMEPEARKEAMTIIRGSEWFQQA</sequence>
<keyword evidence="3 6" id="KW-0378">Hydrolase</keyword>
<comment type="function">
    <text evidence="6">Removes the formyl group from the N-terminal Met of newly synthesized proteins. Requires at least a dipeptide for an efficient rate of reaction. N-terminal L-methionine is a prerequisite for activity but the enzyme has broad specificity at other positions.</text>
</comment>
<evidence type="ECO:0000313" key="7">
    <source>
        <dbReference type="EMBL" id="TVS29598.1"/>
    </source>
</evidence>
<organism evidence="7 8">
    <name type="scientific">Corynebacterium sanguinis</name>
    <dbReference type="NCBI Taxonomy" id="2594913"/>
    <lineage>
        <taxon>Bacteria</taxon>
        <taxon>Bacillati</taxon>
        <taxon>Actinomycetota</taxon>
        <taxon>Actinomycetes</taxon>
        <taxon>Mycobacteriales</taxon>
        <taxon>Corynebacteriaceae</taxon>
        <taxon>Corynebacterium</taxon>
    </lineage>
</organism>
<evidence type="ECO:0000256" key="2">
    <source>
        <dbReference type="ARBA" id="ARBA00022723"/>
    </source>
</evidence>
<evidence type="ECO:0000313" key="8">
    <source>
        <dbReference type="Proteomes" id="UP000336646"/>
    </source>
</evidence>
<dbReference type="RefSeq" id="WP_136651219.1">
    <property type="nucleotide sequence ID" value="NZ_CP038157.1"/>
</dbReference>
<dbReference type="InterPro" id="IPR036821">
    <property type="entry name" value="Peptide_deformylase_sf"/>
</dbReference>
<accession>A0A6C1TYS7</accession>
<keyword evidence="4 6" id="KW-0648">Protein biosynthesis</keyword>
<name>A0A6C1TYS7_9CORY</name>
<dbReference type="NCBIfam" id="NF001159">
    <property type="entry name" value="PRK00150.1-3"/>
    <property type="match status" value="1"/>
</dbReference>
<comment type="caution">
    <text evidence="7">The sequence shown here is derived from an EMBL/GenBank/DDBJ whole genome shotgun (WGS) entry which is preliminary data.</text>
</comment>
<dbReference type="Pfam" id="PF01327">
    <property type="entry name" value="Pep_deformylase"/>
    <property type="match status" value="1"/>
</dbReference>
<proteinExistence type="inferred from homology"/>
<dbReference type="AlphaFoldDB" id="A0A6C1TYS7"/>
<feature type="binding site" evidence="6">
    <location>
        <position position="135"/>
    </location>
    <ligand>
        <name>Fe cation</name>
        <dbReference type="ChEBI" id="CHEBI:24875"/>
    </ligand>
</feature>